<keyword evidence="3" id="KW-1185">Reference proteome</keyword>
<keyword evidence="1" id="KW-0812">Transmembrane</keyword>
<dbReference type="Proteomes" id="UP000789833">
    <property type="component" value="Unassembled WGS sequence"/>
</dbReference>
<feature type="transmembrane region" description="Helical" evidence="1">
    <location>
        <begin position="20"/>
        <end position="38"/>
    </location>
</feature>
<keyword evidence="1" id="KW-0472">Membrane</keyword>
<organism evidence="2 3">
    <name type="scientific">Sutcliffiella rhizosphaerae</name>
    <dbReference type="NCBI Taxonomy" id="2880967"/>
    <lineage>
        <taxon>Bacteria</taxon>
        <taxon>Bacillati</taxon>
        <taxon>Bacillota</taxon>
        <taxon>Bacilli</taxon>
        <taxon>Bacillales</taxon>
        <taxon>Bacillaceae</taxon>
        <taxon>Sutcliffiella</taxon>
    </lineage>
</organism>
<name>A0ABM8YSQ1_9BACI</name>
<protein>
    <submittedName>
        <fullName evidence="2">Uncharacterized protein</fullName>
    </submittedName>
</protein>
<evidence type="ECO:0000313" key="2">
    <source>
        <dbReference type="EMBL" id="CAG9622945.1"/>
    </source>
</evidence>
<accession>A0ABM8YSQ1</accession>
<comment type="caution">
    <text evidence="2">The sequence shown here is derived from an EMBL/GenBank/DDBJ whole genome shotgun (WGS) entry which is preliminary data.</text>
</comment>
<keyword evidence="1" id="KW-1133">Transmembrane helix</keyword>
<sequence length="44" mass="4869">MKTNFSMGMVLFYSGKGPQSLSLSFLFLELAILLAAISNRKKKS</sequence>
<reference evidence="2 3" key="1">
    <citation type="submission" date="2021-10" db="EMBL/GenBank/DDBJ databases">
        <authorList>
            <person name="Criscuolo A."/>
        </authorList>
    </citation>
    <scope>NUCLEOTIDE SEQUENCE [LARGE SCALE GENOMIC DNA]</scope>
    <source>
        <strain evidence="3">CIP 111883</strain>
    </source>
</reference>
<proteinExistence type="predicted"/>
<evidence type="ECO:0000313" key="3">
    <source>
        <dbReference type="Proteomes" id="UP000789833"/>
    </source>
</evidence>
<evidence type="ECO:0000256" key="1">
    <source>
        <dbReference type="SAM" id="Phobius"/>
    </source>
</evidence>
<gene>
    <name evidence="2" type="ORF">BACCIP111883_03740</name>
</gene>
<dbReference type="EMBL" id="CAKJTJ010000030">
    <property type="protein sequence ID" value="CAG9622945.1"/>
    <property type="molecule type" value="Genomic_DNA"/>
</dbReference>